<organism evidence="3 4">
    <name type="scientific">Trichoderma simmonsii</name>
    <dbReference type="NCBI Taxonomy" id="1491479"/>
    <lineage>
        <taxon>Eukaryota</taxon>
        <taxon>Fungi</taxon>
        <taxon>Dikarya</taxon>
        <taxon>Ascomycota</taxon>
        <taxon>Pezizomycotina</taxon>
        <taxon>Sordariomycetes</taxon>
        <taxon>Hypocreomycetidae</taxon>
        <taxon>Hypocreales</taxon>
        <taxon>Hypocreaceae</taxon>
        <taxon>Trichoderma</taxon>
    </lineage>
</organism>
<dbReference type="EMBL" id="CP075868">
    <property type="protein sequence ID" value="QYT03050.1"/>
    <property type="molecule type" value="Genomic_DNA"/>
</dbReference>
<reference evidence="3 4" key="1">
    <citation type="journal article" date="2021" name="BMC Genomics">
        <title>Telomere-to-telomere genome assembly of asparaginase-producing Trichoderma simmonsii.</title>
        <authorList>
            <person name="Chung D."/>
            <person name="Kwon Y.M."/>
            <person name="Yang Y."/>
        </authorList>
    </citation>
    <scope>NUCLEOTIDE SEQUENCE [LARGE SCALE GENOMIC DNA]</scope>
    <source>
        <strain evidence="3 4">GH-Sj1</strain>
    </source>
</reference>
<keyword evidence="2" id="KW-0472">Membrane</keyword>
<accession>A0A8G0PKX6</accession>
<name>A0A8G0PKX6_9HYPO</name>
<dbReference type="Gene3D" id="1.20.58.340">
    <property type="entry name" value="Magnesium transport protein CorA, transmembrane region"/>
    <property type="match status" value="1"/>
</dbReference>
<keyword evidence="2" id="KW-0812">Transmembrane</keyword>
<feature type="transmembrane region" description="Helical" evidence="2">
    <location>
        <begin position="472"/>
        <end position="490"/>
    </location>
</feature>
<dbReference type="Proteomes" id="UP000826661">
    <property type="component" value="Chromosome V"/>
</dbReference>
<feature type="compositionally biased region" description="Low complexity" evidence="1">
    <location>
        <begin position="312"/>
        <end position="325"/>
    </location>
</feature>
<keyword evidence="4" id="KW-1185">Reference proteome</keyword>
<feature type="region of interest" description="Disordered" evidence="1">
    <location>
        <begin position="312"/>
        <end position="339"/>
    </location>
</feature>
<evidence type="ECO:0000256" key="1">
    <source>
        <dbReference type="SAM" id="MobiDB-lite"/>
    </source>
</evidence>
<dbReference type="AlphaFoldDB" id="A0A8G0PKX6"/>
<feature type="transmembrane region" description="Helical" evidence="2">
    <location>
        <begin position="510"/>
        <end position="532"/>
    </location>
</feature>
<gene>
    <name evidence="3" type="ORF">H0G86_010023</name>
</gene>
<sequence length="546" mass="62524">MSWINQKAEIDKNDKALLRFSVTENEVFRIQKHEEDNDDCLRTVEANCVELLHLRDEIEWSTWIGSEDLSVTSPYLAAEDDGATEQSPKVSSSINLVMGGKTSSLSKMPFSETIFTQLMSKLKIHRSIVRAINRNTSCTFARMMPALSGESMCHRSIVYTCRTAESWENDMALSVTFFPDTLTTNAIWFGCNFEERSIHGHRLSDSMIITSKLREFDGEVFHPMMLPAMFAEFERDRHVNLVRKSNTQFIQRMIDIESRNDAFYGIQQINRDTQQPTEKNYPPQSTSPLRTGSFFDGMKGRVGSFLSGKTLSTSSTFNSSVGSETLKSESTEEHEDEDEEETCAMLWIKISHLKNGMESWKTQLRKMLDHLQELEDTDFGMNRNIPTRVWRNRRDGLKECGKRIRERLRDLVDEYDEFIRECDHIMAGMSLATQLDLNHIGRKDARLNENISRNSLAVAETAQRDGSLMKSIAILGMIYLPATFVCTFFSMGFFQWRGQDANTTTVSPDFWVFALSAAIFTLLTVGVFLACTMNRGNRMRDKLHIV</sequence>
<evidence type="ECO:0000313" key="4">
    <source>
        <dbReference type="Proteomes" id="UP000826661"/>
    </source>
</evidence>
<evidence type="ECO:0000313" key="3">
    <source>
        <dbReference type="EMBL" id="QYT03050.1"/>
    </source>
</evidence>
<keyword evidence="2" id="KW-1133">Transmembrane helix</keyword>
<evidence type="ECO:0000256" key="2">
    <source>
        <dbReference type="SAM" id="Phobius"/>
    </source>
</evidence>
<feature type="compositionally biased region" description="Polar residues" evidence="1">
    <location>
        <begin position="270"/>
        <end position="290"/>
    </location>
</feature>
<protein>
    <submittedName>
        <fullName evidence="3">Uncharacterized protein</fullName>
    </submittedName>
</protein>
<feature type="region of interest" description="Disordered" evidence="1">
    <location>
        <begin position="270"/>
        <end position="293"/>
    </location>
</feature>
<proteinExistence type="predicted"/>